<dbReference type="Gene3D" id="3.40.50.1220">
    <property type="entry name" value="TPP-binding domain"/>
    <property type="match status" value="2"/>
</dbReference>
<keyword evidence="4" id="KW-0520">NAD</keyword>
<dbReference type="InterPro" id="IPR026590">
    <property type="entry name" value="Ssirtuin_cat_dom"/>
</dbReference>
<dbReference type="PANTHER" id="PTHR11085:SF15">
    <property type="entry name" value="NAD-DEPENDENT HISTONE DEACETYLASE HST4"/>
    <property type="match status" value="1"/>
</dbReference>
<dbReference type="RefSeq" id="XP_025596006.1">
    <property type="nucleotide sequence ID" value="XM_025745509.1"/>
</dbReference>
<keyword evidence="3" id="KW-0808">Transferase</keyword>
<evidence type="ECO:0000313" key="8">
    <source>
        <dbReference type="EMBL" id="PWN95727.1"/>
    </source>
</evidence>
<feature type="compositionally biased region" description="Low complexity" evidence="6">
    <location>
        <begin position="11"/>
        <end position="26"/>
    </location>
</feature>
<name>A0A316Z1R7_9BASI</name>
<evidence type="ECO:0000256" key="1">
    <source>
        <dbReference type="ARBA" id="ARBA00004173"/>
    </source>
</evidence>
<feature type="region of interest" description="Disordered" evidence="6">
    <location>
        <begin position="231"/>
        <end position="268"/>
    </location>
</feature>
<dbReference type="Pfam" id="PF02146">
    <property type="entry name" value="SIR2"/>
    <property type="match status" value="1"/>
</dbReference>
<feature type="compositionally biased region" description="Basic and acidic residues" evidence="6">
    <location>
        <begin position="873"/>
        <end position="882"/>
    </location>
</feature>
<dbReference type="OrthoDB" id="2919105at2759"/>
<dbReference type="InterPro" id="IPR029035">
    <property type="entry name" value="DHS-like_NAD/FAD-binding_dom"/>
</dbReference>
<feature type="region of interest" description="Disordered" evidence="6">
    <location>
        <begin position="558"/>
        <end position="617"/>
    </location>
</feature>
<dbReference type="PROSITE" id="PS50305">
    <property type="entry name" value="SIRTUIN"/>
    <property type="match status" value="1"/>
</dbReference>
<feature type="region of interest" description="Disordered" evidence="6">
    <location>
        <begin position="704"/>
        <end position="847"/>
    </location>
</feature>
<dbReference type="InterPro" id="IPR003000">
    <property type="entry name" value="Sirtuin"/>
</dbReference>
<comment type="similarity">
    <text evidence="2">Belongs to the sirtuin family. Class I subfamily.</text>
</comment>
<dbReference type="GeneID" id="37273053"/>
<dbReference type="GO" id="GO:1990414">
    <property type="term" value="P:replication-born double-strand break repair via sister chromatid exchange"/>
    <property type="evidence" value="ECO:0007669"/>
    <property type="project" value="TreeGrafter"/>
</dbReference>
<dbReference type="PANTHER" id="PTHR11085">
    <property type="entry name" value="NAD-DEPENDENT PROTEIN DEACYLASE SIRTUIN-5, MITOCHONDRIAL-RELATED"/>
    <property type="match status" value="1"/>
</dbReference>
<dbReference type="Gene3D" id="3.30.1600.10">
    <property type="entry name" value="SIR2/SIRT2 'Small Domain"/>
    <property type="match status" value="1"/>
</dbReference>
<evidence type="ECO:0000259" key="7">
    <source>
        <dbReference type="PROSITE" id="PS50305"/>
    </source>
</evidence>
<feature type="compositionally biased region" description="Low complexity" evidence="6">
    <location>
        <begin position="750"/>
        <end position="765"/>
    </location>
</feature>
<evidence type="ECO:0000256" key="2">
    <source>
        <dbReference type="ARBA" id="ARBA00006924"/>
    </source>
</evidence>
<feature type="compositionally biased region" description="Low complexity" evidence="6">
    <location>
        <begin position="710"/>
        <end position="725"/>
    </location>
</feature>
<evidence type="ECO:0000256" key="4">
    <source>
        <dbReference type="ARBA" id="ARBA00023027"/>
    </source>
</evidence>
<evidence type="ECO:0000256" key="3">
    <source>
        <dbReference type="ARBA" id="ARBA00022679"/>
    </source>
</evidence>
<dbReference type="GO" id="GO:0031508">
    <property type="term" value="P:pericentric heterochromatin formation"/>
    <property type="evidence" value="ECO:0007669"/>
    <property type="project" value="TreeGrafter"/>
</dbReference>
<accession>A0A316Z1R7</accession>
<evidence type="ECO:0000256" key="5">
    <source>
        <dbReference type="PROSITE-ProRule" id="PRU00236"/>
    </source>
</evidence>
<dbReference type="GO" id="GO:0006282">
    <property type="term" value="P:regulation of DNA repair"/>
    <property type="evidence" value="ECO:0007669"/>
    <property type="project" value="TreeGrafter"/>
</dbReference>
<feature type="compositionally biased region" description="Basic and acidic residues" evidence="6">
    <location>
        <begin position="439"/>
        <end position="455"/>
    </location>
</feature>
<feature type="compositionally biased region" description="Acidic residues" evidence="6">
    <location>
        <begin position="605"/>
        <end position="617"/>
    </location>
</feature>
<feature type="compositionally biased region" description="Low complexity" evidence="6">
    <location>
        <begin position="38"/>
        <end position="47"/>
    </location>
</feature>
<protein>
    <submittedName>
        <fullName evidence="8">DHS-like NAD/FAD-binding domain-containing protein</fullName>
    </submittedName>
</protein>
<dbReference type="GO" id="GO:0000122">
    <property type="term" value="P:negative regulation of transcription by RNA polymerase II"/>
    <property type="evidence" value="ECO:0007669"/>
    <property type="project" value="TreeGrafter"/>
</dbReference>
<organism evidence="8 9">
    <name type="scientific">Tilletiopsis washingtonensis</name>
    <dbReference type="NCBI Taxonomy" id="58919"/>
    <lineage>
        <taxon>Eukaryota</taxon>
        <taxon>Fungi</taxon>
        <taxon>Dikarya</taxon>
        <taxon>Basidiomycota</taxon>
        <taxon>Ustilaginomycotina</taxon>
        <taxon>Exobasidiomycetes</taxon>
        <taxon>Entylomatales</taxon>
        <taxon>Entylomatales incertae sedis</taxon>
        <taxon>Tilletiopsis</taxon>
    </lineage>
</organism>
<feature type="region of interest" description="Disordered" evidence="6">
    <location>
        <begin position="428"/>
        <end position="456"/>
    </location>
</feature>
<evidence type="ECO:0000313" key="9">
    <source>
        <dbReference type="Proteomes" id="UP000245946"/>
    </source>
</evidence>
<dbReference type="GO" id="GO:0005739">
    <property type="term" value="C:mitochondrion"/>
    <property type="evidence" value="ECO:0007669"/>
    <property type="project" value="UniProtKB-SubCell"/>
</dbReference>
<feature type="compositionally biased region" description="Low complexity" evidence="6">
    <location>
        <begin position="593"/>
        <end position="604"/>
    </location>
</feature>
<dbReference type="GO" id="GO:0017136">
    <property type="term" value="F:histone deacetylase activity, NAD-dependent"/>
    <property type="evidence" value="ECO:0007669"/>
    <property type="project" value="TreeGrafter"/>
</dbReference>
<reference evidence="8 9" key="1">
    <citation type="journal article" date="2018" name="Mol. Biol. Evol.">
        <title>Broad Genomic Sampling Reveals a Smut Pathogenic Ancestry of the Fungal Clade Ustilaginomycotina.</title>
        <authorList>
            <person name="Kijpornyongpan T."/>
            <person name="Mondo S.J."/>
            <person name="Barry K."/>
            <person name="Sandor L."/>
            <person name="Lee J."/>
            <person name="Lipzen A."/>
            <person name="Pangilinan J."/>
            <person name="LaButti K."/>
            <person name="Hainaut M."/>
            <person name="Henrissat B."/>
            <person name="Grigoriev I.V."/>
            <person name="Spatafora J.W."/>
            <person name="Aime M.C."/>
        </authorList>
    </citation>
    <scope>NUCLEOTIDE SEQUENCE [LARGE SCALE GENOMIC DNA]</scope>
    <source>
        <strain evidence="8 9">MCA 4186</strain>
    </source>
</reference>
<dbReference type="EMBL" id="KZ819303">
    <property type="protein sequence ID" value="PWN95727.1"/>
    <property type="molecule type" value="Genomic_DNA"/>
</dbReference>
<feature type="region of interest" description="Disordered" evidence="6">
    <location>
        <begin position="860"/>
        <end position="882"/>
    </location>
</feature>
<dbReference type="GO" id="GO:0031934">
    <property type="term" value="C:mating-type region heterochromatin"/>
    <property type="evidence" value="ECO:0007669"/>
    <property type="project" value="TreeGrafter"/>
</dbReference>
<gene>
    <name evidence="8" type="ORF">FA09DRAFT_362767</name>
</gene>
<proteinExistence type="inferred from homology"/>
<sequence>MLVVHLPPSGALPQPAEPAPASASTLSPPPSTRRSTRSRSSTASSLATPPPPPAQSDARAASGSARPAKGAEPLSAQVSDYPVPSRAEAGVPSFGRSSKDVERDVARVWEALASARRVVVICGAGISVSEPANIPDFRSATGLFRKLKEKHPTAGLSSGKDLFDARLFGSESTSSLFYSMISELKTLADAAQPTVFHRLLKRLDDEGRLLRVYTQNIDNLEERAGLSFGLGETGDSTTTARALGKRKRDEKARAAATSGKQDLGKGAPVGVRAQWGRSVSDSALLKSHQERFESLTPEPSSTTPMFPRTIPLHGSLSALTCSVCTYKLYLSPPTLESAPDSVAGSSTRRQSPGAPEREADRVQALAMLAAGEPVPCSKCADYEEVRAVAGLRSRGVGIMKVGVVLYGGQNEGAEQVGECLQRDILGLRDPNEPAVPETAAERKARERKAKKEADKVASSIEPVKSLPFTPGGLQPIVEIGGDEAFAAAFNDPDDAAAEAELLLPSSSLAAKPAQVRAARVPRLKPLPPDLLIVAGTSLKVPGTKRIVREFAKACRARDHRVYSDESDDEEDADGSRISPRPRRGAAGRRSTRSRSAGADSAESGSGDEPDESDEDEDINAPIRSILLNYDFPGPSREWEDVFDVWVQGDVQRAALGLWEASAYPVTETHVRSMAPGTAGASLEQYSWASSMAYLESERIREKREARSAARRANSPGASSATSSAARRGKAAVAKDTALPNSKARRTKLEQSPSTATQSPSASPSPTKKPRASGPAKKRAAGKAATDSEAAPSLKSGRKASAVEGEAQSKPTSRAFSRSKSSSHAETAAQPAAARRRLAAVRRNSVSNAPSVVLDNGLARAYAGTKGGAGSTGERARRIIKLE</sequence>
<dbReference type="InterPro" id="IPR050134">
    <property type="entry name" value="NAD-dep_sirtuin_deacylases"/>
</dbReference>
<keyword evidence="9" id="KW-1185">Reference proteome</keyword>
<feature type="region of interest" description="Disordered" evidence="6">
    <location>
        <begin position="1"/>
        <end position="97"/>
    </location>
</feature>
<dbReference type="Proteomes" id="UP000245946">
    <property type="component" value="Unassembled WGS sequence"/>
</dbReference>
<feature type="domain" description="Deacetylase sirtuin-type" evidence="7">
    <location>
        <begin position="98"/>
        <end position="586"/>
    </location>
</feature>
<comment type="caution">
    <text evidence="5">Lacks conserved residue(s) required for the propagation of feature annotation.</text>
</comment>
<feature type="region of interest" description="Disordered" evidence="6">
    <location>
        <begin position="335"/>
        <end position="358"/>
    </location>
</feature>
<feature type="compositionally biased region" description="Low complexity" evidence="6">
    <location>
        <begin position="812"/>
        <end position="832"/>
    </location>
</feature>
<dbReference type="GO" id="GO:0070403">
    <property type="term" value="F:NAD+ binding"/>
    <property type="evidence" value="ECO:0007669"/>
    <property type="project" value="InterPro"/>
</dbReference>
<dbReference type="STRING" id="58919.A0A316Z1R7"/>
<dbReference type="InterPro" id="IPR026591">
    <property type="entry name" value="Sirtuin_cat_small_dom_sf"/>
</dbReference>
<dbReference type="GO" id="GO:0005634">
    <property type="term" value="C:nucleus"/>
    <property type="evidence" value="ECO:0007669"/>
    <property type="project" value="TreeGrafter"/>
</dbReference>
<feature type="compositionally biased region" description="Basic residues" evidence="6">
    <location>
        <begin position="579"/>
        <end position="592"/>
    </location>
</feature>
<dbReference type="SUPFAM" id="SSF52467">
    <property type="entry name" value="DHS-like NAD/FAD-binding domain"/>
    <property type="match status" value="1"/>
</dbReference>
<feature type="compositionally biased region" description="Basic residues" evidence="6">
    <location>
        <begin position="767"/>
        <end position="780"/>
    </location>
</feature>
<evidence type="ECO:0000256" key="6">
    <source>
        <dbReference type="SAM" id="MobiDB-lite"/>
    </source>
</evidence>
<dbReference type="AlphaFoldDB" id="A0A316Z1R7"/>
<comment type="subcellular location">
    <subcellularLocation>
        <location evidence="1">Mitochondrion</location>
    </subcellularLocation>
</comment>